<reference evidence="2" key="1">
    <citation type="journal article" date="2008" name="Nature">
        <title>The amphioxus genome and the evolution of the chordate karyotype.</title>
        <authorList>
            <consortium name="US DOE Joint Genome Institute (JGI-PGF)"/>
            <person name="Putnam N.H."/>
            <person name="Butts T."/>
            <person name="Ferrier D.E.K."/>
            <person name="Furlong R.F."/>
            <person name="Hellsten U."/>
            <person name="Kawashima T."/>
            <person name="Robinson-Rechavi M."/>
            <person name="Shoguchi E."/>
            <person name="Terry A."/>
            <person name="Yu J.-K."/>
            <person name="Benito-Gutierrez E.L."/>
            <person name="Dubchak I."/>
            <person name="Garcia-Fernandez J."/>
            <person name="Gibson-Brown J.J."/>
            <person name="Grigoriev I.V."/>
            <person name="Horton A.C."/>
            <person name="de Jong P.J."/>
            <person name="Jurka J."/>
            <person name="Kapitonov V.V."/>
            <person name="Kohara Y."/>
            <person name="Kuroki Y."/>
            <person name="Lindquist E."/>
            <person name="Lucas S."/>
            <person name="Osoegawa K."/>
            <person name="Pennacchio L.A."/>
            <person name="Salamov A.A."/>
            <person name="Satou Y."/>
            <person name="Sauka-Spengler T."/>
            <person name="Schmutz J."/>
            <person name="Shin-I T."/>
            <person name="Toyoda A."/>
            <person name="Bronner-Fraser M."/>
            <person name="Fujiyama A."/>
            <person name="Holland L.Z."/>
            <person name="Holland P.W.H."/>
            <person name="Satoh N."/>
            <person name="Rokhsar D.S."/>
        </authorList>
    </citation>
    <scope>NUCLEOTIDE SEQUENCE [LARGE SCALE GENOMIC DNA]</scope>
    <source>
        <strain evidence="2">S238N-H82</strain>
        <tissue evidence="2">Testes</tissue>
    </source>
</reference>
<sequence>MRGQFRQRRHRDSCDVTEKNKDRSRPRQILCVCDSFSIATSPTSFITWRCLHGSGNISLHGMGAGTMTNPRTPATRPQETTAPEHSPAQPSMNNPRTTPRPRKMTTDHNQSGEILPLLGFENCDLAT</sequence>
<feature type="compositionally biased region" description="Polar residues" evidence="1">
    <location>
        <begin position="66"/>
        <end position="94"/>
    </location>
</feature>
<dbReference type="AlphaFoldDB" id="C3XT40"/>
<dbReference type="EMBL" id="GG666461">
    <property type="protein sequence ID" value="EEN68773.1"/>
    <property type="molecule type" value="Genomic_DNA"/>
</dbReference>
<accession>C3XT40</accession>
<organism>
    <name type="scientific">Branchiostoma floridae</name>
    <name type="common">Florida lancelet</name>
    <name type="synonym">Amphioxus</name>
    <dbReference type="NCBI Taxonomy" id="7739"/>
    <lineage>
        <taxon>Eukaryota</taxon>
        <taxon>Metazoa</taxon>
        <taxon>Chordata</taxon>
        <taxon>Cephalochordata</taxon>
        <taxon>Leptocardii</taxon>
        <taxon>Amphioxiformes</taxon>
        <taxon>Branchiostomatidae</taxon>
        <taxon>Branchiostoma</taxon>
    </lineage>
</organism>
<dbReference type="InParanoid" id="C3XT40"/>
<name>C3XT40_BRAFL</name>
<gene>
    <name evidence="2" type="ORF">BRAFLDRAFT_128265</name>
</gene>
<evidence type="ECO:0000313" key="2">
    <source>
        <dbReference type="EMBL" id="EEN68773.1"/>
    </source>
</evidence>
<feature type="region of interest" description="Disordered" evidence="1">
    <location>
        <begin position="59"/>
        <end position="112"/>
    </location>
</feature>
<feature type="compositionally biased region" description="Basic residues" evidence="1">
    <location>
        <begin position="1"/>
        <end position="11"/>
    </location>
</feature>
<evidence type="ECO:0000256" key="1">
    <source>
        <dbReference type="SAM" id="MobiDB-lite"/>
    </source>
</evidence>
<feature type="region of interest" description="Disordered" evidence="1">
    <location>
        <begin position="1"/>
        <end position="25"/>
    </location>
</feature>
<protein>
    <submittedName>
        <fullName evidence="2">Uncharacterized protein</fullName>
    </submittedName>
</protein>
<feature type="compositionally biased region" description="Basic and acidic residues" evidence="1">
    <location>
        <begin position="12"/>
        <end position="25"/>
    </location>
</feature>
<proteinExistence type="predicted"/>